<protein>
    <submittedName>
        <fullName evidence="1">Uncharacterized protein</fullName>
    </submittedName>
</protein>
<keyword evidence="2" id="KW-1185">Reference proteome</keyword>
<dbReference type="Proteomes" id="UP000030104">
    <property type="component" value="Unassembled WGS sequence"/>
</dbReference>
<gene>
    <name evidence="1" type="ORF">PITC_066780</name>
</gene>
<dbReference type="OrthoDB" id="4232233at2759"/>
<dbReference type="EMBL" id="JQGA01001343">
    <property type="protein sequence ID" value="KGO66857.1"/>
    <property type="molecule type" value="Genomic_DNA"/>
</dbReference>
<comment type="caution">
    <text evidence="1">The sequence shown here is derived from an EMBL/GenBank/DDBJ whole genome shotgun (WGS) entry which is preliminary data.</text>
</comment>
<name>A0A0A2KGB7_PENIT</name>
<dbReference type="PhylomeDB" id="A0A0A2KGB7"/>
<proteinExistence type="predicted"/>
<evidence type="ECO:0000313" key="2">
    <source>
        <dbReference type="Proteomes" id="UP000030104"/>
    </source>
</evidence>
<organism evidence="1 2">
    <name type="scientific">Penicillium italicum</name>
    <name type="common">Blue mold</name>
    <dbReference type="NCBI Taxonomy" id="40296"/>
    <lineage>
        <taxon>Eukaryota</taxon>
        <taxon>Fungi</taxon>
        <taxon>Dikarya</taxon>
        <taxon>Ascomycota</taxon>
        <taxon>Pezizomycotina</taxon>
        <taxon>Eurotiomycetes</taxon>
        <taxon>Eurotiomycetidae</taxon>
        <taxon>Eurotiales</taxon>
        <taxon>Aspergillaceae</taxon>
        <taxon>Penicillium</taxon>
    </lineage>
</organism>
<dbReference type="HOGENOM" id="CLU_1635962_0_0_1"/>
<dbReference type="AlphaFoldDB" id="A0A0A2KGB7"/>
<dbReference type="OMA" id="LPVCISN"/>
<accession>A0A0A2KGB7</accession>
<sequence>MHCLSSTPLRSLFPNWIQSLWFPLGEQIRERLDQTVPNVSSSYTGTEPAVYKLQNSGVAYNVTKPLPVCISNQTERLPRTCTKPPKNYISTRPRAISMKLDDNTDCDTIVLPDIPPGVEFVEGRITCMGEEHPSPEGSAVCLKNNKLAVIMLSNISQGSSLQ</sequence>
<evidence type="ECO:0000313" key="1">
    <source>
        <dbReference type="EMBL" id="KGO66857.1"/>
    </source>
</evidence>
<reference evidence="1 2" key="1">
    <citation type="journal article" date="2015" name="Mol. Plant Microbe Interact.">
        <title>Genome, transcriptome, and functional analyses of Penicillium expansum provide new insights into secondary metabolism and pathogenicity.</title>
        <authorList>
            <person name="Ballester A.R."/>
            <person name="Marcet-Houben M."/>
            <person name="Levin E."/>
            <person name="Sela N."/>
            <person name="Selma-Lazaro C."/>
            <person name="Carmona L."/>
            <person name="Wisniewski M."/>
            <person name="Droby S."/>
            <person name="Gonzalez-Candelas L."/>
            <person name="Gabaldon T."/>
        </authorList>
    </citation>
    <scope>NUCLEOTIDE SEQUENCE [LARGE SCALE GENOMIC DNA]</scope>
    <source>
        <strain evidence="1 2">PHI-1</strain>
    </source>
</reference>